<evidence type="ECO:0000259" key="2">
    <source>
        <dbReference type="Pfam" id="PF25842"/>
    </source>
</evidence>
<gene>
    <name evidence="3" type="ordered locus">Desru_2617</name>
</gene>
<accession>F6DQF0</accession>
<dbReference type="Proteomes" id="UP000009234">
    <property type="component" value="Chromosome"/>
</dbReference>
<keyword evidence="4" id="KW-1185">Reference proteome</keyword>
<keyword evidence="1" id="KW-1133">Transmembrane helix</keyword>
<sequence length="176" mass="18889">MLTFYWICLMGGVLFAVITIVFGDILGDLLDGFFEVLSMDGLDLFQPVVLVGGITVLGGTGIMLDQSTNLEAFPILLLSLMASAVISLLVYFSYVRPMKNSENSTGFSMQDLVGKIGEVTISIPEAGYGEVLIKVGAGNTNQIAASLDEEEIPAGAKVVVIEARDSTVYVFQYEDE</sequence>
<dbReference type="eggNOG" id="COG1585">
    <property type="taxonomic scope" value="Bacteria"/>
</dbReference>
<dbReference type="OrthoDB" id="1683445at2"/>
<dbReference type="Gene3D" id="2.40.50.140">
    <property type="entry name" value="Nucleic acid-binding proteins"/>
    <property type="match status" value="1"/>
</dbReference>
<organism evidence="3 4">
    <name type="scientific">Desulforamulus ruminis (strain ATCC 23193 / DSM 2154 / NCIMB 8452 / DL)</name>
    <name type="common">Desulfotomaculum ruminis</name>
    <dbReference type="NCBI Taxonomy" id="696281"/>
    <lineage>
        <taxon>Bacteria</taxon>
        <taxon>Bacillati</taxon>
        <taxon>Bacillota</taxon>
        <taxon>Clostridia</taxon>
        <taxon>Eubacteriales</taxon>
        <taxon>Peptococcaceae</taxon>
        <taxon>Desulforamulus</taxon>
    </lineage>
</organism>
<evidence type="ECO:0000313" key="4">
    <source>
        <dbReference type="Proteomes" id="UP000009234"/>
    </source>
</evidence>
<proteinExistence type="predicted"/>
<evidence type="ECO:0000313" key="3">
    <source>
        <dbReference type="EMBL" id="AEG60844.1"/>
    </source>
</evidence>
<dbReference type="HOGENOM" id="CLU_107496_0_0_9"/>
<evidence type="ECO:0000256" key="1">
    <source>
        <dbReference type="SAM" id="Phobius"/>
    </source>
</evidence>
<keyword evidence="1" id="KW-0812">Transmembrane</keyword>
<dbReference type="Pfam" id="PF25842">
    <property type="entry name" value="NfeD_TM"/>
    <property type="match status" value="1"/>
</dbReference>
<protein>
    <recommendedName>
        <fullName evidence="2">Membrane protein NfeD2 N-terminal transmembrane domain-containing protein</fullName>
    </recommendedName>
</protein>
<dbReference type="RefSeq" id="WP_013842600.1">
    <property type="nucleotide sequence ID" value="NC_015589.1"/>
</dbReference>
<feature type="transmembrane region" description="Helical" evidence="1">
    <location>
        <begin position="76"/>
        <end position="94"/>
    </location>
</feature>
<dbReference type="STRING" id="696281.Desru_2617"/>
<reference evidence="4" key="1">
    <citation type="submission" date="2011-05" db="EMBL/GenBank/DDBJ databases">
        <title>Complete sequence of Desulfotomaculum ruminis DSM 2154.</title>
        <authorList>
            <person name="Lucas S."/>
            <person name="Copeland A."/>
            <person name="Lapidus A."/>
            <person name="Cheng J.-F."/>
            <person name="Goodwin L."/>
            <person name="Pitluck S."/>
            <person name="Lu M."/>
            <person name="Detter J.C."/>
            <person name="Han C."/>
            <person name="Tapia R."/>
            <person name="Land M."/>
            <person name="Hauser L."/>
            <person name="Kyrpides N."/>
            <person name="Ivanova N."/>
            <person name="Mikhailova N."/>
            <person name="Pagani I."/>
            <person name="Stams A.J.M."/>
            <person name="Plugge C.M."/>
            <person name="Muyzer G."/>
            <person name="Kuever J."/>
            <person name="Parshina S.N."/>
            <person name="Ivanova A.E."/>
            <person name="Nazina T.N."/>
            <person name="Brambilla E."/>
            <person name="Spring S."/>
            <person name="Klenk H.-P."/>
            <person name="Woyke T."/>
        </authorList>
    </citation>
    <scope>NUCLEOTIDE SEQUENCE [LARGE SCALE GENOMIC DNA]</scope>
    <source>
        <strain evidence="4">ATCC 23193 / DSM 2154 / NCIB 8452 / DL</strain>
    </source>
</reference>
<dbReference type="KEGG" id="dru:Desru_2617"/>
<dbReference type="AlphaFoldDB" id="F6DQF0"/>
<feature type="domain" description="Membrane protein NfeD2 N-terminal transmembrane" evidence="2">
    <location>
        <begin position="2"/>
        <end position="103"/>
    </location>
</feature>
<name>F6DQF0_DESRL</name>
<keyword evidence="1" id="KW-0472">Membrane</keyword>
<dbReference type="EMBL" id="CP002780">
    <property type="protein sequence ID" value="AEG60844.1"/>
    <property type="molecule type" value="Genomic_DNA"/>
</dbReference>
<dbReference type="InterPro" id="IPR012340">
    <property type="entry name" value="NA-bd_OB-fold"/>
</dbReference>
<reference evidence="3 4" key="2">
    <citation type="journal article" date="2012" name="Stand. Genomic Sci.">
        <title>Complete genome sequence of the sulfate-reducing firmicute Desulfotomaculum ruminis type strain (DL(T)).</title>
        <authorList>
            <person name="Spring S."/>
            <person name="Visser M."/>
            <person name="Lu M."/>
            <person name="Copeland A."/>
            <person name="Lapidus A."/>
            <person name="Lucas S."/>
            <person name="Cheng J.F."/>
            <person name="Han C."/>
            <person name="Tapia R."/>
            <person name="Goodwin L.A."/>
            <person name="Pitluck S."/>
            <person name="Ivanova N."/>
            <person name="Land M."/>
            <person name="Hauser L."/>
            <person name="Larimer F."/>
            <person name="Rohde M."/>
            <person name="Goker M."/>
            <person name="Detter J.C."/>
            <person name="Kyrpides N.C."/>
            <person name="Woyke T."/>
            <person name="Schaap P.J."/>
            <person name="Plugge C.M."/>
            <person name="Muyzer G."/>
            <person name="Kuever J."/>
            <person name="Pereira I.A."/>
            <person name="Parshina S.N."/>
            <person name="Bernier-Latmani R."/>
            <person name="Stams A.J."/>
            <person name="Klenk H.P."/>
        </authorList>
    </citation>
    <scope>NUCLEOTIDE SEQUENCE [LARGE SCALE GENOMIC DNA]</scope>
    <source>
        <strain evidence="4">ATCC 23193 / DSM 2154 / NCIB 8452 / DL</strain>
    </source>
</reference>
<feature type="transmembrane region" description="Helical" evidence="1">
    <location>
        <begin position="47"/>
        <end position="64"/>
    </location>
</feature>
<dbReference type="InterPro" id="IPR058653">
    <property type="entry name" value="NfeD2_TM"/>
</dbReference>